<dbReference type="GO" id="GO:0005886">
    <property type="term" value="C:plasma membrane"/>
    <property type="evidence" value="ECO:0007669"/>
    <property type="project" value="TreeGrafter"/>
</dbReference>
<evidence type="ECO:0000256" key="7">
    <source>
        <dbReference type="PIRSR" id="PIRSR639383-3"/>
    </source>
</evidence>
<dbReference type="Gene3D" id="3.30.428.10">
    <property type="entry name" value="HIT-like"/>
    <property type="match status" value="1"/>
</dbReference>
<dbReference type="PANTHER" id="PTHR46981:SF1">
    <property type="entry name" value="BIS(5'-ADENOSYL)-TRIPHOSPHATASE"/>
    <property type="match status" value="1"/>
</dbReference>
<proteinExistence type="predicted"/>
<dbReference type="PROSITE" id="PS51084">
    <property type="entry name" value="HIT_2"/>
    <property type="match status" value="1"/>
</dbReference>
<dbReference type="GO" id="GO:0000166">
    <property type="term" value="F:nucleotide binding"/>
    <property type="evidence" value="ECO:0007669"/>
    <property type="project" value="UniProtKB-KW"/>
</dbReference>
<feature type="domain" description="HIT" evidence="10">
    <location>
        <begin position="5"/>
        <end position="113"/>
    </location>
</feature>
<feature type="non-terminal residue" evidence="11">
    <location>
        <position position="1"/>
    </location>
</feature>
<evidence type="ECO:0000256" key="3">
    <source>
        <dbReference type="ARBA" id="ARBA00022801"/>
    </source>
</evidence>
<dbReference type="InterPro" id="IPR052677">
    <property type="entry name" value="Dinucleoside_ppp_hydrolase"/>
</dbReference>
<dbReference type="Proteomes" id="UP000663868">
    <property type="component" value="Unassembled WGS sequence"/>
</dbReference>
<dbReference type="InterPro" id="IPR039383">
    <property type="entry name" value="FHIT"/>
</dbReference>
<reference evidence="11" key="1">
    <citation type="submission" date="2021-02" db="EMBL/GenBank/DDBJ databases">
        <authorList>
            <person name="Nowell W R."/>
        </authorList>
    </citation>
    <scope>NUCLEOTIDE SEQUENCE</scope>
</reference>
<dbReference type="EMBL" id="CAJOBB010009251">
    <property type="protein sequence ID" value="CAF4224380.1"/>
    <property type="molecule type" value="Genomic_DNA"/>
</dbReference>
<dbReference type="AlphaFoldDB" id="A0A820D1C6"/>
<feature type="active site" description="Tele-AMP-histidine intermediate" evidence="5">
    <location>
        <position position="100"/>
    </location>
</feature>
<feature type="binding site" evidence="6">
    <location>
        <position position="31"/>
    </location>
    <ligand>
        <name>substrate</name>
    </ligand>
</feature>
<dbReference type="GO" id="GO:0005634">
    <property type="term" value="C:nucleus"/>
    <property type="evidence" value="ECO:0007669"/>
    <property type="project" value="TreeGrafter"/>
</dbReference>
<dbReference type="FunFam" id="3.30.428.10:FF:000011">
    <property type="entry name" value="Fragile histidine triad"/>
    <property type="match status" value="1"/>
</dbReference>
<dbReference type="Pfam" id="PF01230">
    <property type="entry name" value="HIT"/>
    <property type="match status" value="1"/>
</dbReference>
<dbReference type="InterPro" id="IPR036265">
    <property type="entry name" value="HIT-like_sf"/>
</dbReference>
<dbReference type="EC" id="3.6.1.29" evidence="1 9"/>
<dbReference type="GO" id="GO:0047710">
    <property type="term" value="F:bis(5'-adenosyl)-triphosphatase activity"/>
    <property type="evidence" value="ECO:0007669"/>
    <property type="project" value="UniProtKB-UniRule"/>
</dbReference>
<dbReference type="GO" id="GO:0015964">
    <property type="term" value="P:diadenosine triphosphate catabolic process"/>
    <property type="evidence" value="ECO:0007669"/>
    <property type="project" value="TreeGrafter"/>
</dbReference>
<dbReference type="GO" id="GO:0072332">
    <property type="term" value="P:intrinsic apoptotic signaling pathway by p53 class mediator"/>
    <property type="evidence" value="ECO:0007669"/>
    <property type="project" value="TreeGrafter"/>
</dbReference>
<comment type="catalytic activity">
    <reaction evidence="4 9">
        <text>P(1),P(3)-bis(5'-adenosyl) triphosphate + H2O = AMP + ADP + 2 H(+)</text>
        <dbReference type="Rhea" id="RHEA:13893"/>
        <dbReference type="ChEBI" id="CHEBI:15377"/>
        <dbReference type="ChEBI" id="CHEBI:15378"/>
        <dbReference type="ChEBI" id="CHEBI:58529"/>
        <dbReference type="ChEBI" id="CHEBI:456215"/>
        <dbReference type="ChEBI" id="CHEBI:456216"/>
        <dbReference type="EC" id="3.6.1.29"/>
    </reaction>
</comment>
<organism evidence="11 12">
    <name type="scientific">Adineta steineri</name>
    <dbReference type="NCBI Taxonomy" id="433720"/>
    <lineage>
        <taxon>Eukaryota</taxon>
        <taxon>Metazoa</taxon>
        <taxon>Spiralia</taxon>
        <taxon>Gnathifera</taxon>
        <taxon>Rotifera</taxon>
        <taxon>Eurotatoria</taxon>
        <taxon>Bdelloidea</taxon>
        <taxon>Adinetida</taxon>
        <taxon>Adinetidae</taxon>
        <taxon>Adineta</taxon>
    </lineage>
</organism>
<dbReference type="PANTHER" id="PTHR46981">
    <property type="entry name" value="BIS(5'-ADENOSYL)-TRIPHOSPHATASE"/>
    <property type="match status" value="1"/>
</dbReference>
<dbReference type="PROSITE" id="PS00892">
    <property type="entry name" value="HIT_1"/>
    <property type="match status" value="1"/>
</dbReference>
<evidence type="ECO:0000256" key="9">
    <source>
        <dbReference type="RuleBase" id="RU366076"/>
    </source>
</evidence>
<dbReference type="GO" id="GO:0031625">
    <property type="term" value="F:ubiquitin protein ligase binding"/>
    <property type="evidence" value="ECO:0007669"/>
    <property type="project" value="TreeGrafter"/>
</dbReference>
<sequence length="152" mass="17728">DSKEEKITWGQVQITTHQIFFRSTLTLALVNRKPVVPGHVLVSPVRRVERFSQLNPEEINDLFLSTQLIARKIEEFYKAKSLSIAIQDGEYAGQTIKHVHVHILPRIPGDFEENDSIYHELAHHDKKEKGWRQEKEMADEAKTLRKLFYPDV</sequence>
<dbReference type="CDD" id="cd01275">
    <property type="entry name" value="FHIT"/>
    <property type="match status" value="1"/>
</dbReference>
<dbReference type="GO" id="GO:0032435">
    <property type="term" value="P:negative regulation of proteasomal ubiquitin-dependent protein catabolic process"/>
    <property type="evidence" value="ECO:0007669"/>
    <property type="project" value="TreeGrafter"/>
</dbReference>
<name>A0A820D1C6_9BILA</name>
<comment type="caution">
    <text evidence="11">The sequence shown here is derived from an EMBL/GenBank/DDBJ whole genome shotgun (WGS) entry which is preliminary data.</text>
</comment>
<dbReference type="GO" id="GO:0005737">
    <property type="term" value="C:cytoplasm"/>
    <property type="evidence" value="ECO:0007669"/>
    <property type="project" value="TreeGrafter"/>
</dbReference>
<feature type="binding site" evidence="6">
    <location>
        <position position="87"/>
    </location>
    <ligand>
        <name>substrate</name>
    </ligand>
</feature>
<keyword evidence="3 9" id="KW-0378">Hydrolase</keyword>
<dbReference type="SUPFAM" id="SSF54197">
    <property type="entry name" value="HIT-like"/>
    <property type="match status" value="1"/>
</dbReference>
<keyword evidence="2 9" id="KW-0547">Nucleotide-binding</keyword>
<evidence type="ECO:0000256" key="6">
    <source>
        <dbReference type="PIRSR" id="PIRSR639383-2"/>
    </source>
</evidence>
<evidence type="ECO:0000256" key="1">
    <source>
        <dbReference type="ARBA" id="ARBA00012377"/>
    </source>
</evidence>
<evidence type="ECO:0000256" key="5">
    <source>
        <dbReference type="PIRSR" id="PIRSR639383-1"/>
    </source>
</evidence>
<dbReference type="InterPro" id="IPR019808">
    <property type="entry name" value="Histidine_triad_CS"/>
</dbReference>
<comment type="cofactor">
    <cofactor evidence="9">
        <name>Mn(2+)</name>
        <dbReference type="ChEBI" id="CHEBI:29035"/>
    </cofactor>
</comment>
<protein>
    <recommendedName>
        <fullName evidence="1 9">Bis(5'-adenosyl)-triphosphatase</fullName>
        <ecNumber evidence="1 9">3.6.1.29</ecNumber>
    </recommendedName>
</protein>
<gene>
    <name evidence="11" type="ORF">KXQ929_LOCUS41377</name>
</gene>
<feature type="short sequence motif" description="Histidine triad motif" evidence="8">
    <location>
        <begin position="98"/>
        <end position="102"/>
    </location>
</feature>
<accession>A0A820D1C6</accession>
<evidence type="ECO:0000313" key="12">
    <source>
        <dbReference type="Proteomes" id="UP000663868"/>
    </source>
</evidence>
<feature type="site" description="Important for induction of apoptosis" evidence="7">
    <location>
        <position position="118"/>
    </location>
</feature>
<evidence type="ECO:0000313" key="11">
    <source>
        <dbReference type="EMBL" id="CAF4224380.1"/>
    </source>
</evidence>
<evidence type="ECO:0000256" key="8">
    <source>
        <dbReference type="PROSITE-ProRule" id="PRU00464"/>
    </source>
</evidence>
<feature type="binding site" evidence="6">
    <location>
        <position position="102"/>
    </location>
    <ligand>
        <name>substrate</name>
    </ligand>
</feature>
<evidence type="ECO:0000259" key="10">
    <source>
        <dbReference type="PROSITE" id="PS51084"/>
    </source>
</evidence>
<evidence type="ECO:0000256" key="2">
    <source>
        <dbReference type="ARBA" id="ARBA00022741"/>
    </source>
</evidence>
<dbReference type="InterPro" id="IPR011146">
    <property type="entry name" value="HIT-like"/>
</dbReference>
<dbReference type="GO" id="GO:0006163">
    <property type="term" value="P:purine nucleotide metabolic process"/>
    <property type="evidence" value="ECO:0007669"/>
    <property type="project" value="TreeGrafter"/>
</dbReference>
<evidence type="ECO:0000256" key="4">
    <source>
        <dbReference type="ARBA" id="ARBA00047780"/>
    </source>
</evidence>